<evidence type="ECO:0000256" key="2">
    <source>
        <dbReference type="ARBA" id="ARBA00022840"/>
    </source>
</evidence>
<dbReference type="Pfam" id="PF13538">
    <property type="entry name" value="UvrD_C_2"/>
    <property type="match status" value="1"/>
</dbReference>
<comment type="caution">
    <text evidence="5">The sequence shown here is derived from an EMBL/GenBank/DDBJ whole genome shotgun (WGS) entry which is preliminary data.</text>
</comment>
<keyword evidence="1" id="KW-0547">Nucleotide-binding</keyword>
<reference evidence="5" key="1">
    <citation type="submission" date="2019-08" db="EMBL/GenBank/DDBJ databases">
        <authorList>
            <person name="Kucharzyk K."/>
            <person name="Murdoch R.W."/>
            <person name="Higgins S."/>
            <person name="Loffler F."/>
        </authorList>
    </citation>
    <scope>NUCLEOTIDE SEQUENCE</scope>
</reference>
<dbReference type="InterPro" id="IPR027785">
    <property type="entry name" value="UvrD-like_helicase_C"/>
</dbReference>
<dbReference type="EMBL" id="VSSQ01019222">
    <property type="protein sequence ID" value="MPM63105.1"/>
    <property type="molecule type" value="Genomic_DNA"/>
</dbReference>
<name>A0A645BCC6_9ZZZZ</name>
<dbReference type="Pfam" id="PF13604">
    <property type="entry name" value="AAA_30"/>
    <property type="match status" value="1"/>
</dbReference>
<dbReference type="InterPro" id="IPR027417">
    <property type="entry name" value="P-loop_NTPase"/>
</dbReference>
<dbReference type="PANTHER" id="PTHR43788:SF6">
    <property type="entry name" value="DNA HELICASE B"/>
    <property type="match status" value="1"/>
</dbReference>
<feature type="domain" description="ATP-dependent RecD2 DNA helicase SH3" evidence="4">
    <location>
        <begin position="164"/>
        <end position="224"/>
    </location>
</feature>
<sequence length="328" mass="36620">MLEYTPNGEGYFFGRNEENPLEADAIIVDEASMLDITLAHNLLKAVSVGCRLILVGDVDQLPSVGPGTVLKDIIRSKMMPVVRLNSIFRQAALSPIVLNAHRINKGLQPECDKCNDFCFTEINDEIEAAKYIVDNYVRITASEGWEGVQVLSPMHKNPCGVMNLNKLLQERMNPAEPGKTEIMTPNGLLRTGDKVMQIRNNYEKDVFNGDIGRIDRISGTNVSVLFPERPEGEKVDYAQSELDELQLAYAMSVHKAQGSEYPSVIMPLVPSHFMLLQRNLFYTGVTRAKKSVILVGSRAAVNTAVSKDDMRKRYSLLAERMQEESNLV</sequence>
<dbReference type="PANTHER" id="PTHR43788">
    <property type="entry name" value="DNA2/NAM7 HELICASE FAMILY MEMBER"/>
    <property type="match status" value="1"/>
</dbReference>
<dbReference type="GO" id="GO:0005524">
    <property type="term" value="F:ATP binding"/>
    <property type="evidence" value="ECO:0007669"/>
    <property type="project" value="UniProtKB-KW"/>
</dbReference>
<evidence type="ECO:0000313" key="5">
    <source>
        <dbReference type="EMBL" id="MPM63105.1"/>
    </source>
</evidence>
<dbReference type="GO" id="GO:0009338">
    <property type="term" value="C:exodeoxyribonuclease V complex"/>
    <property type="evidence" value="ECO:0007669"/>
    <property type="project" value="TreeGrafter"/>
</dbReference>
<organism evidence="5">
    <name type="scientific">bioreactor metagenome</name>
    <dbReference type="NCBI Taxonomy" id="1076179"/>
    <lineage>
        <taxon>unclassified sequences</taxon>
        <taxon>metagenomes</taxon>
        <taxon>ecological metagenomes</taxon>
    </lineage>
</organism>
<gene>
    <name evidence="5" type="primary">recD2_44</name>
    <name evidence="5" type="ORF">SDC9_109985</name>
</gene>
<accession>A0A645BCC6</accession>
<dbReference type="InterPro" id="IPR041451">
    <property type="entry name" value="RecD2_SH13"/>
</dbReference>
<dbReference type="SUPFAM" id="SSF52540">
    <property type="entry name" value="P-loop containing nucleoside triphosphate hydrolases"/>
    <property type="match status" value="1"/>
</dbReference>
<dbReference type="GO" id="GO:0017116">
    <property type="term" value="F:single-stranded DNA helicase activity"/>
    <property type="evidence" value="ECO:0007669"/>
    <property type="project" value="TreeGrafter"/>
</dbReference>
<dbReference type="CDD" id="cd17933">
    <property type="entry name" value="DEXSc_RecD-like"/>
    <property type="match status" value="1"/>
</dbReference>
<proteinExistence type="predicted"/>
<dbReference type="GO" id="GO:0006310">
    <property type="term" value="P:DNA recombination"/>
    <property type="evidence" value="ECO:0007669"/>
    <property type="project" value="TreeGrafter"/>
</dbReference>
<dbReference type="AlphaFoldDB" id="A0A645BCC6"/>
<dbReference type="CDD" id="cd18809">
    <property type="entry name" value="SF1_C_RecD"/>
    <property type="match status" value="1"/>
</dbReference>
<dbReference type="GO" id="GO:0016787">
    <property type="term" value="F:hydrolase activity"/>
    <property type="evidence" value="ECO:0007669"/>
    <property type="project" value="UniProtKB-KW"/>
</dbReference>
<evidence type="ECO:0000259" key="4">
    <source>
        <dbReference type="Pfam" id="PF18335"/>
    </source>
</evidence>
<keyword evidence="2" id="KW-0067">ATP-binding</keyword>
<keyword evidence="5" id="KW-0378">Hydrolase</keyword>
<keyword evidence="5" id="KW-0347">Helicase</keyword>
<dbReference type="Pfam" id="PF18335">
    <property type="entry name" value="SH3_13"/>
    <property type="match status" value="1"/>
</dbReference>
<evidence type="ECO:0000256" key="1">
    <source>
        <dbReference type="ARBA" id="ARBA00022741"/>
    </source>
</evidence>
<dbReference type="EC" id="3.6.4.12" evidence="5"/>
<feature type="domain" description="UvrD-like helicase C-terminal" evidence="3">
    <location>
        <begin position="247"/>
        <end position="295"/>
    </location>
</feature>
<evidence type="ECO:0000259" key="3">
    <source>
        <dbReference type="Pfam" id="PF13538"/>
    </source>
</evidence>
<dbReference type="Gene3D" id="3.40.50.300">
    <property type="entry name" value="P-loop containing nucleotide triphosphate hydrolases"/>
    <property type="match status" value="3"/>
</dbReference>
<dbReference type="InterPro" id="IPR050534">
    <property type="entry name" value="Coronavir_polyprotein_1ab"/>
</dbReference>
<protein>
    <submittedName>
        <fullName evidence="5">ATP-dependent RecD-like DNA helicase</fullName>
        <ecNumber evidence="5">3.6.4.12</ecNumber>
    </submittedName>
</protein>